<organism evidence="1">
    <name type="scientific">Anguilla anguilla</name>
    <name type="common">European freshwater eel</name>
    <name type="synonym">Muraena anguilla</name>
    <dbReference type="NCBI Taxonomy" id="7936"/>
    <lineage>
        <taxon>Eukaryota</taxon>
        <taxon>Metazoa</taxon>
        <taxon>Chordata</taxon>
        <taxon>Craniata</taxon>
        <taxon>Vertebrata</taxon>
        <taxon>Euteleostomi</taxon>
        <taxon>Actinopterygii</taxon>
        <taxon>Neopterygii</taxon>
        <taxon>Teleostei</taxon>
        <taxon>Anguilliformes</taxon>
        <taxon>Anguillidae</taxon>
        <taxon>Anguilla</taxon>
    </lineage>
</organism>
<evidence type="ECO:0000313" key="1">
    <source>
        <dbReference type="EMBL" id="JAH08591.1"/>
    </source>
</evidence>
<dbReference type="AlphaFoldDB" id="A0A0E9PVD9"/>
<reference evidence="1" key="2">
    <citation type="journal article" date="2015" name="Fish Shellfish Immunol.">
        <title>Early steps in the European eel (Anguilla anguilla)-Vibrio vulnificus interaction in the gills: Role of the RtxA13 toxin.</title>
        <authorList>
            <person name="Callol A."/>
            <person name="Pajuelo D."/>
            <person name="Ebbesson L."/>
            <person name="Teles M."/>
            <person name="MacKenzie S."/>
            <person name="Amaro C."/>
        </authorList>
    </citation>
    <scope>NUCLEOTIDE SEQUENCE</scope>
</reference>
<proteinExistence type="predicted"/>
<protein>
    <submittedName>
        <fullName evidence="1">Uncharacterized protein</fullName>
    </submittedName>
</protein>
<sequence>MKKKHESTIHKATYRHVTVGGDTF</sequence>
<dbReference type="EMBL" id="GBXM01099986">
    <property type="protein sequence ID" value="JAH08591.1"/>
    <property type="molecule type" value="Transcribed_RNA"/>
</dbReference>
<name>A0A0E9PVD9_ANGAN</name>
<accession>A0A0E9PVD9</accession>
<reference evidence="1" key="1">
    <citation type="submission" date="2014-11" db="EMBL/GenBank/DDBJ databases">
        <authorList>
            <person name="Amaro Gonzalez C."/>
        </authorList>
    </citation>
    <scope>NUCLEOTIDE SEQUENCE</scope>
</reference>